<dbReference type="SUPFAM" id="SSF117457">
    <property type="entry name" value="FumA C-terminal domain-like"/>
    <property type="match status" value="1"/>
</dbReference>
<dbReference type="EMBL" id="LFWZ01000031">
    <property type="protein sequence ID" value="KON30456.1"/>
    <property type="molecule type" value="Genomic_DNA"/>
</dbReference>
<dbReference type="GO" id="GO:0016836">
    <property type="term" value="F:hydro-lyase activity"/>
    <property type="evidence" value="ECO:0007669"/>
    <property type="project" value="InterPro"/>
</dbReference>
<dbReference type="Pfam" id="PF05683">
    <property type="entry name" value="Fumerase_C"/>
    <property type="match status" value="1"/>
</dbReference>
<comment type="similarity">
    <text evidence="1">Belongs to the class-I fumarase family.</text>
</comment>
<evidence type="ECO:0000259" key="3">
    <source>
        <dbReference type="Pfam" id="PF05683"/>
    </source>
</evidence>
<dbReference type="AlphaFoldDB" id="A0A0M0BQE5"/>
<reference evidence="4 5" key="1">
    <citation type="submission" date="2015-06" db="EMBL/GenBank/DDBJ databases">
        <title>New insights into the roles of widespread benthic archaea in carbon and nitrogen cycling.</title>
        <authorList>
            <person name="Lazar C.S."/>
            <person name="Baker B.J."/>
            <person name="Seitz K.W."/>
            <person name="Hyde A.S."/>
            <person name="Dick G.J."/>
            <person name="Hinrichs K.-U."/>
            <person name="Teske A.P."/>
        </authorList>
    </citation>
    <scope>NUCLEOTIDE SEQUENCE [LARGE SCALE GENOMIC DNA]</scope>
    <source>
        <strain evidence="4">DG-45</strain>
    </source>
</reference>
<dbReference type="NCBIfam" id="TIGR00723">
    <property type="entry name" value="ttdB_fumA_fumB"/>
    <property type="match status" value="1"/>
</dbReference>
<proteinExistence type="inferred from homology"/>
<dbReference type="InterPro" id="IPR036660">
    <property type="entry name" value="Fe-S_hydroAse_TtdB_cat_sf"/>
</dbReference>
<evidence type="ECO:0000256" key="2">
    <source>
        <dbReference type="ARBA" id="ARBA00023239"/>
    </source>
</evidence>
<evidence type="ECO:0000313" key="5">
    <source>
        <dbReference type="Proteomes" id="UP000037210"/>
    </source>
</evidence>
<sequence>MEHRLETPVPEGEIRRLEMGDLVYLSGTIITARDEAHLKALEMHERGEEPPIDFGGVGIFHCGPIMRRMDGGWEVVAAGPTTSARMEIFEDRFIEAFRPAVIIGKGGMGARTARACAEHGCAYGAFTGGAALLAARGIRQVRDVFWLEELGMPECLWVYEAEDFGPMIVTIDTHGNNMTESLMQQVLARKRQILEALGG</sequence>
<feature type="domain" description="Fe-S hydro-lyase tartrate dehydratase beta-type catalytic" evidence="3">
    <location>
        <begin position="5"/>
        <end position="179"/>
    </location>
</feature>
<comment type="caution">
    <text evidence="4">The sequence shown here is derived from an EMBL/GenBank/DDBJ whole genome shotgun (WGS) entry which is preliminary data.</text>
</comment>
<dbReference type="PATRIC" id="fig|1685127.3.peg.1060"/>
<organism evidence="4 5">
    <name type="scientific">miscellaneous Crenarchaeota group-15 archaeon DG-45</name>
    <dbReference type="NCBI Taxonomy" id="1685127"/>
    <lineage>
        <taxon>Archaea</taxon>
        <taxon>Candidatus Bathyarchaeota</taxon>
        <taxon>MCG-15</taxon>
    </lineage>
</organism>
<protein>
    <submittedName>
        <fullName evidence="4">Fumarate hydratase</fullName>
    </submittedName>
</protein>
<gene>
    <name evidence="4" type="ORF">AC482_03775</name>
</gene>
<evidence type="ECO:0000256" key="1">
    <source>
        <dbReference type="ARBA" id="ARBA00008876"/>
    </source>
</evidence>
<dbReference type="PANTHER" id="PTHR43351">
    <property type="entry name" value="L(+)-TARTRATE DEHYDRATASE SUBUNIT BETA"/>
    <property type="match status" value="1"/>
</dbReference>
<accession>A0A0M0BQE5</accession>
<dbReference type="Gene3D" id="3.20.130.10">
    <property type="entry name" value="Fe-S hydro-lyase, tartrate dehydratase beta-type, catalytic domain"/>
    <property type="match status" value="1"/>
</dbReference>
<dbReference type="InterPro" id="IPR004647">
    <property type="entry name" value="Fe-S_hydro-lyase_TtdB-typ_cat"/>
</dbReference>
<dbReference type="Proteomes" id="UP000037210">
    <property type="component" value="Unassembled WGS sequence"/>
</dbReference>
<keyword evidence="2" id="KW-0456">Lyase</keyword>
<dbReference type="PANTHER" id="PTHR43351:SF2">
    <property type="entry name" value="L(+)-TARTRATE DEHYDRATASE SUBUNIT BETA-RELATED"/>
    <property type="match status" value="1"/>
</dbReference>
<name>A0A0M0BQE5_9ARCH</name>
<evidence type="ECO:0000313" key="4">
    <source>
        <dbReference type="EMBL" id="KON30456.1"/>
    </source>
</evidence>